<gene>
    <name evidence="1" type="ORF">CBF32_08350</name>
</gene>
<dbReference type="RefSeq" id="WP_114289801.1">
    <property type="nucleotide sequence ID" value="NZ_CP122523.1"/>
</dbReference>
<keyword evidence="2" id="KW-1185">Reference proteome</keyword>
<dbReference type="AlphaFoldDB" id="A0A369AY12"/>
<sequence length="178" mass="21245">MCLNSQEYDLLTLKLNNLKEIIEVEKEKQLNRTNIEFTIWLDNEKLSNEECLYDMVCWNYKYYVDNMLIHDTSEQADTYFYDNNILKDGTIDFSIVDHIKDSFMSLIKDAINVEQYLKTIDNLSDYYESYEISLDPKNEEIYLFNSLPNLTAKFSFNNHVKMSESLHLIHLDTFQNIK</sequence>
<dbReference type="Proteomes" id="UP000288197">
    <property type="component" value="Unassembled WGS sequence"/>
</dbReference>
<accession>A0A369AY12</accession>
<dbReference type="EMBL" id="NGJX01000007">
    <property type="protein sequence ID" value="RSU01529.1"/>
    <property type="molecule type" value="Genomic_DNA"/>
</dbReference>
<reference evidence="1 2" key="1">
    <citation type="submission" date="2017-05" db="EMBL/GenBank/DDBJ databases">
        <title>Vagococcus spp. assemblies.</title>
        <authorList>
            <person name="Gulvik C.A."/>
        </authorList>
    </citation>
    <scope>NUCLEOTIDE SEQUENCE [LARGE SCALE GENOMIC DNA]</scope>
    <source>
        <strain evidence="1 2">NCFB 2497</strain>
    </source>
</reference>
<name>A0A369AY12_9ENTE</name>
<comment type="caution">
    <text evidence="1">The sequence shown here is derived from an EMBL/GenBank/DDBJ whole genome shotgun (WGS) entry which is preliminary data.</text>
</comment>
<evidence type="ECO:0000313" key="1">
    <source>
        <dbReference type="EMBL" id="RSU01529.1"/>
    </source>
</evidence>
<protein>
    <submittedName>
        <fullName evidence="1">Uncharacterized protein</fullName>
    </submittedName>
</protein>
<organism evidence="1 2">
    <name type="scientific">Vagococcus fluvialis</name>
    <dbReference type="NCBI Taxonomy" id="2738"/>
    <lineage>
        <taxon>Bacteria</taxon>
        <taxon>Bacillati</taxon>
        <taxon>Bacillota</taxon>
        <taxon>Bacilli</taxon>
        <taxon>Lactobacillales</taxon>
        <taxon>Enterococcaceae</taxon>
        <taxon>Vagococcus</taxon>
    </lineage>
</organism>
<proteinExistence type="predicted"/>
<dbReference type="GeneID" id="63146629"/>
<evidence type="ECO:0000313" key="2">
    <source>
        <dbReference type="Proteomes" id="UP000288197"/>
    </source>
</evidence>